<keyword evidence="11" id="KW-1185">Reference proteome</keyword>
<dbReference type="GO" id="GO:0055085">
    <property type="term" value="P:transmembrane transport"/>
    <property type="evidence" value="ECO:0007669"/>
    <property type="project" value="InterPro"/>
</dbReference>
<dbReference type="EMBL" id="JANAVB010007399">
    <property type="protein sequence ID" value="KAJ6842788.1"/>
    <property type="molecule type" value="Genomic_DNA"/>
</dbReference>
<evidence type="ECO:0000256" key="1">
    <source>
        <dbReference type="ARBA" id="ARBA00004141"/>
    </source>
</evidence>
<accession>A0AAX6HPQ1</accession>
<evidence type="ECO:0000256" key="7">
    <source>
        <dbReference type="ARBA" id="ARBA00023136"/>
    </source>
</evidence>
<comment type="subcellular location">
    <subcellularLocation>
        <location evidence="1">Membrane</location>
        <topology evidence="1">Multi-pass membrane protein</topology>
    </subcellularLocation>
</comment>
<evidence type="ECO:0000256" key="6">
    <source>
        <dbReference type="ARBA" id="ARBA00022989"/>
    </source>
</evidence>
<dbReference type="PANTHER" id="PTHR45667">
    <property type="entry name" value="S-ADENOSYLMETHIONINE MITOCHONDRIAL CARRIER PROTEIN"/>
    <property type="match status" value="1"/>
</dbReference>
<keyword evidence="3 9" id="KW-0813">Transport</keyword>
<organism evidence="10 11">
    <name type="scientific">Iris pallida</name>
    <name type="common">Sweet iris</name>
    <dbReference type="NCBI Taxonomy" id="29817"/>
    <lineage>
        <taxon>Eukaryota</taxon>
        <taxon>Viridiplantae</taxon>
        <taxon>Streptophyta</taxon>
        <taxon>Embryophyta</taxon>
        <taxon>Tracheophyta</taxon>
        <taxon>Spermatophyta</taxon>
        <taxon>Magnoliopsida</taxon>
        <taxon>Liliopsida</taxon>
        <taxon>Asparagales</taxon>
        <taxon>Iridaceae</taxon>
        <taxon>Iridoideae</taxon>
        <taxon>Irideae</taxon>
        <taxon>Iris</taxon>
    </lineage>
</organism>
<dbReference type="InterPro" id="IPR002067">
    <property type="entry name" value="MCP"/>
</dbReference>
<dbReference type="PROSITE" id="PS50920">
    <property type="entry name" value="SOLCAR"/>
    <property type="match status" value="3"/>
</dbReference>
<dbReference type="PRINTS" id="PR00926">
    <property type="entry name" value="MITOCARRIER"/>
</dbReference>
<feature type="repeat" description="Solcar" evidence="8">
    <location>
        <begin position="140"/>
        <end position="222"/>
    </location>
</feature>
<dbReference type="Pfam" id="PF00153">
    <property type="entry name" value="Mito_carr"/>
    <property type="match status" value="3"/>
</dbReference>
<dbReference type="SUPFAM" id="SSF103506">
    <property type="entry name" value="Mitochondrial carrier"/>
    <property type="match status" value="1"/>
</dbReference>
<keyword evidence="5" id="KW-0677">Repeat</keyword>
<name>A0AAX6HPQ1_IRIPA</name>
<keyword evidence="7 8" id="KW-0472">Membrane</keyword>
<dbReference type="InterPro" id="IPR018108">
    <property type="entry name" value="MCP_transmembrane"/>
</dbReference>
<comment type="similarity">
    <text evidence="2 9">Belongs to the mitochondrial carrier (TC 2.A.29) family.</text>
</comment>
<evidence type="ECO:0000256" key="2">
    <source>
        <dbReference type="ARBA" id="ARBA00006375"/>
    </source>
</evidence>
<feature type="repeat" description="Solcar" evidence="8">
    <location>
        <begin position="231"/>
        <end position="316"/>
    </location>
</feature>
<dbReference type="InterPro" id="IPR023395">
    <property type="entry name" value="MCP_dom_sf"/>
</dbReference>
<evidence type="ECO:0000256" key="9">
    <source>
        <dbReference type="RuleBase" id="RU000488"/>
    </source>
</evidence>
<evidence type="ECO:0000256" key="4">
    <source>
        <dbReference type="ARBA" id="ARBA00022692"/>
    </source>
</evidence>
<keyword evidence="6" id="KW-1133">Transmembrane helix</keyword>
<gene>
    <name evidence="10" type="ORF">M6B38_298585</name>
</gene>
<proteinExistence type="inferred from homology"/>
<feature type="repeat" description="Solcar" evidence="8">
    <location>
        <begin position="51"/>
        <end position="131"/>
    </location>
</feature>
<dbReference type="AlphaFoldDB" id="A0AAX6HPQ1"/>
<comment type="caution">
    <text evidence="10">The sequence shown here is derived from an EMBL/GenBank/DDBJ whole genome shotgun (WGS) entry which is preliminary data.</text>
</comment>
<evidence type="ECO:0000256" key="8">
    <source>
        <dbReference type="PROSITE-ProRule" id="PRU00282"/>
    </source>
</evidence>
<dbReference type="GO" id="GO:0016020">
    <property type="term" value="C:membrane"/>
    <property type="evidence" value="ECO:0007669"/>
    <property type="project" value="UniProtKB-SubCell"/>
</dbReference>
<reference evidence="10" key="1">
    <citation type="journal article" date="2023" name="GigaByte">
        <title>Genome assembly of the bearded iris, Iris pallida Lam.</title>
        <authorList>
            <person name="Bruccoleri R.E."/>
            <person name="Oakeley E.J."/>
            <person name="Faust A.M.E."/>
            <person name="Altorfer M."/>
            <person name="Dessus-Babus S."/>
            <person name="Burckhardt D."/>
            <person name="Oertli M."/>
            <person name="Naumann U."/>
            <person name="Petersen F."/>
            <person name="Wong J."/>
        </authorList>
    </citation>
    <scope>NUCLEOTIDE SEQUENCE</scope>
    <source>
        <strain evidence="10">GSM-AAB239-AS_SAM_17_03QT</strain>
    </source>
</reference>
<dbReference type="FunFam" id="1.50.40.10:FF:000041">
    <property type="entry name" value="Mitochondrial substrate carrier family protein"/>
    <property type="match status" value="1"/>
</dbReference>
<protein>
    <submittedName>
        <fullName evidence="10">Mitochondrial substrate carrier family protein C</fullName>
    </submittedName>
</protein>
<keyword evidence="4 8" id="KW-0812">Transmembrane</keyword>
<evidence type="ECO:0000313" key="11">
    <source>
        <dbReference type="Proteomes" id="UP001140949"/>
    </source>
</evidence>
<sequence length="329" mass="36144">MQIVENLFHIVNFVTSCFFFLQDALKVIAGIICLKLPQLFLFPDRMETATESVLKSALAGGIACSFSAFVMHPLDTMKTCVQASTVSFPELVSKLPEVGLQGLYKGSIPAVLGQFSSHGLRTGICEASKLILKKAAPRLPEVQVQSLASFCSTILGTISRLPCEVLKQRLQAGMYDNVGEAFVGTLQQDGIRGFFCGTTATLCREVPFYVAGMGLYEETKKVMQNILRRDLEPWETVVVGAVTGGLASVLTTPFDVIKTRMMVAPQGLQMSMQIVAFHIICEEGPLALFRGAVPRFFWVAPLGAMNFAGYELLRKAMDRTEHVNRKRNM</sequence>
<evidence type="ECO:0000256" key="5">
    <source>
        <dbReference type="ARBA" id="ARBA00022737"/>
    </source>
</evidence>
<dbReference type="Gene3D" id="1.50.40.10">
    <property type="entry name" value="Mitochondrial carrier domain"/>
    <property type="match status" value="1"/>
</dbReference>
<dbReference type="Proteomes" id="UP001140949">
    <property type="component" value="Unassembled WGS sequence"/>
</dbReference>
<evidence type="ECO:0000313" key="10">
    <source>
        <dbReference type="EMBL" id="KAJ6842788.1"/>
    </source>
</evidence>
<reference evidence="10" key="2">
    <citation type="submission" date="2023-04" db="EMBL/GenBank/DDBJ databases">
        <authorList>
            <person name="Bruccoleri R.E."/>
            <person name="Oakeley E.J."/>
            <person name="Faust A.-M."/>
            <person name="Dessus-Babus S."/>
            <person name="Altorfer M."/>
            <person name="Burckhardt D."/>
            <person name="Oertli M."/>
            <person name="Naumann U."/>
            <person name="Petersen F."/>
            <person name="Wong J."/>
        </authorList>
    </citation>
    <scope>NUCLEOTIDE SEQUENCE</scope>
    <source>
        <strain evidence="10">GSM-AAB239-AS_SAM_17_03QT</strain>
        <tissue evidence="10">Leaf</tissue>
    </source>
</reference>
<evidence type="ECO:0000256" key="3">
    <source>
        <dbReference type="ARBA" id="ARBA00022448"/>
    </source>
</evidence>